<accession>A0A2M4DIP7</accession>
<name>A0A2M4DIP7_ANODA</name>
<organism evidence="1">
    <name type="scientific">Anopheles darlingi</name>
    <name type="common">Mosquito</name>
    <dbReference type="NCBI Taxonomy" id="43151"/>
    <lineage>
        <taxon>Eukaryota</taxon>
        <taxon>Metazoa</taxon>
        <taxon>Ecdysozoa</taxon>
        <taxon>Arthropoda</taxon>
        <taxon>Hexapoda</taxon>
        <taxon>Insecta</taxon>
        <taxon>Pterygota</taxon>
        <taxon>Neoptera</taxon>
        <taxon>Endopterygota</taxon>
        <taxon>Diptera</taxon>
        <taxon>Nematocera</taxon>
        <taxon>Culicoidea</taxon>
        <taxon>Culicidae</taxon>
        <taxon>Anophelinae</taxon>
        <taxon>Anopheles</taxon>
    </lineage>
</organism>
<proteinExistence type="predicted"/>
<sequence>MRFVACTIAQILCAIQLRRIARLLLIAPRVRGSDTEKGLFKAVWHSLSGGLSGSAGAGAGAGGAANAFR</sequence>
<dbReference type="EMBL" id="GGFL01013252">
    <property type="protein sequence ID" value="MBW77430.1"/>
    <property type="molecule type" value="Transcribed_RNA"/>
</dbReference>
<dbReference type="AlphaFoldDB" id="A0A2M4DIP7"/>
<reference evidence="1" key="1">
    <citation type="submission" date="2018-01" db="EMBL/GenBank/DDBJ databases">
        <title>An insight into the sialome of Amazonian anophelines.</title>
        <authorList>
            <person name="Ribeiro J.M."/>
            <person name="Scarpassa V."/>
            <person name="Calvo E."/>
        </authorList>
    </citation>
    <scope>NUCLEOTIDE SEQUENCE</scope>
</reference>
<evidence type="ECO:0000313" key="1">
    <source>
        <dbReference type="EMBL" id="MBW77430.1"/>
    </source>
</evidence>
<protein>
    <submittedName>
        <fullName evidence="1">Putative secreted protein</fullName>
    </submittedName>
</protein>